<sequence>MAASHILSAVEPTVGGGARGGREREVSVALDDRELWVRFQTLTNEMIVTKNGRRMFPVVKVSASGLDPTAMYTVLLEFVQVDSHRWKYVNGEWVPGGKAEVPPSNAIYIHPESPNFGAHWMKEPISFAKVKLTNKTNGNGQIMLNSLHKYEPRVHLVKVGTDLRRIMTYPFPETQFIAVTAYQNEEVTSLKIKYNPFAKAFLDAKERPEGYYQRDFVGTHYPQQSSSPHQYPQSNNTSSYTWVGSSGYWASAQGSSSPQPNASPAPYRTPPHAYPAPLEYTPAAPTSTPAPAAAPAPLYPLQYEPTAQHHSPYYQHAYAPYAHHAIEDISYWPNSLNSYYQPSEYVGTGEVAYGSEGMPFGPSGPSLEAAPAPDGRTTPPGSDHNADREYKYSTEDRHSPCEEPSISPRPPTQ</sequence>
<gene>
    <name evidence="1" type="ORF">MSG28_007519</name>
</gene>
<proteinExistence type="predicted"/>
<protein>
    <submittedName>
        <fullName evidence="1">Uncharacterized protein</fullName>
    </submittedName>
</protein>
<organism evidence="1 2">
    <name type="scientific">Choristoneura fumiferana</name>
    <name type="common">Spruce budworm moth</name>
    <name type="synonym">Archips fumiferana</name>
    <dbReference type="NCBI Taxonomy" id="7141"/>
    <lineage>
        <taxon>Eukaryota</taxon>
        <taxon>Metazoa</taxon>
        <taxon>Ecdysozoa</taxon>
        <taxon>Arthropoda</taxon>
        <taxon>Hexapoda</taxon>
        <taxon>Insecta</taxon>
        <taxon>Pterygota</taxon>
        <taxon>Neoptera</taxon>
        <taxon>Endopterygota</taxon>
        <taxon>Lepidoptera</taxon>
        <taxon>Glossata</taxon>
        <taxon>Ditrysia</taxon>
        <taxon>Tortricoidea</taxon>
        <taxon>Tortricidae</taxon>
        <taxon>Tortricinae</taxon>
        <taxon>Choristoneura</taxon>
    </lineage>
</organism>
<comment type="caution">
    <text evidence="1">The sequence shown here is derived from an EMBL/GenBank/DDBJ whole genome shotgun (WGS) entry which is preliminary data.</text>
</comment>
<name>A0ACC0JXG5_CHOFU</name>
<reference evidence="1 2" key="1">
    <citation type="journal article" date="2022" name="Genome Biol. Evol.">
        <title>The Spruce Budworm Genome: Reconstructing the Evolutionary History of Antifreeze Proteins.</title>
        <authorList>
            <person name="Beliveau C."/>
            <person name="Gagne P."/>
            <person name="Picq S."/>
            <person name="Vernygora O."/>
            <person name="Keeling C.I."/>
            <person name="Pinkney K."/>
            <person name="Doucet D."/>
            <person name="Wen F."/>
            <person name="Johnston J.S."/>
            <person name="Maaroufi H."/>
            <person name="Boyle B."/>
            <person name="Laroche J."/>
            <person name="Dewar K."/>
            <person name="Juretic N."/>
            <person name="Blackburn G."/>
            <person name="Nisole A."/>
            <person name="Brunet B."/>
            <person name="Brandao M."/>
            <person name="Lumley L."/>
            <person name="Duan J."/>
            <person name="Quan G."/>
            <person name="Lucarotti C.J."/>
            <person name="Roe A.D."/>
            <person name="Sperling F.A.H."/>
            <person name="Levesque R.C."/>
            <person name="Cusson M."/>
        </authorList>
    </citation>
    <scope>NUCLEOTIDE SEQUENCE [LARGE SCALE GENOMIC DNA]</scope>
    <source>
        <strain evidence="1">Glfc:IPQL:Cfum</strain>
    </source>
</reference>
<accession>A0ACC0JXG5</accession>
<dbReference type="Proteomes" id="UP001064048">
    <property type="component" value="Chromosome 12"/>
</dbReference>
<keyword evidence="2" id="KW-1185">Reference proteome</keyword>
<evidence type="ECO:0000313" key="1">
    <source>
        <dbReference type="EMBL" id="KAI8428884.1"/>
    </source>
</evidence>
<evidence type="ECO:0000313" key="2">
    <source>
        <dbReference type="Proteomes" id="UP001064048"/>
    </source>
</evidence>
<dbReference type="EMBL" id="CM046112">
    <property type="protein sequence ID" value="KAI8428884.1"/>
    <property type="molecule type" value="Genomic_DNA"/>
</dbReference>